<gene>
    <name evidence="2" type="ORF">M9978_15255</name>
</gene>
<proteinExistence type="predicted"/>
<organism evidence="2 3">
    <name type="scientific">Sphingomonas tagetis</name>
    <dbReference type="NCBI Taxonomy" id="2949092"/>
    <lineage>
        <taxon>Bacteria</taxon>
        <taxon>Pseudomonadati</taxon>
        <taxon>Pseudomonadota</taxon>
        <taxon>Alphaproteobacteria</taxon>
        <taxon>Sphingomonadales</taxon>
        <taxon>Sphingomonadaceae</taxon>
        <taxon>Sphingomonas</taxon>
    </lineage>
</organism>
<dbReference type="InterPro" id="IPR028087">
    <property type="entry name" value="Tad_N"/>
</dbReference>
<protein>
    <submittedName>
        <fullName evidence="2">Tad domain-containing protein</fullName>
    </submittedName>
</protein>
<feature type="domain" description="Putative Flp pilus-assembly TadG-like N-terminal" evidence="1">
    <location>
        <begin position="54"/>
        <end position="98"/>
    </location>
</feature>
<evidence type="ECO:0000313" key="3">
    <source>
        <dbReference type="Proteomes" id="UP001139451"/>
    </source>
</evidence>
<dbReference type="SUPFAM" id="SSF53300">
    <property type="entry name" value="vWA-like"/>
    <property type="match status" value="1"/>
</dbReference>
<keyword evidence="3" id="KW-1185">Reference proteome</keyword>
<evidence type="ECO:0000313" key="2">
    <source>
        <dbReference type="EMBL" id="MCP3731783.1"/>
    </source>
</evidence>
<name>A0A9X2HJ38_9SPHN</name>
<evidence type="ECO:0000259" key="1">
    <source>
        <dbReference type="Pfam" id="PF13400"/>
    </source>
</evidence>
<dbReference type="Pfam" id="PF13400">
    <property type="entry name" value="Tad"/>
    <property type="match status" value="1"/>
</dbReference>
<sequence length="721" mass="79068">MGARDVNHPPSTPVSPTQCMALNRTGGQAVMSDREQSAKGAGAWLTRLARDTRGNTMAIVAMSLIPLAGMVGGGVDISRMYIVKTRLQHACDAGALAGRKQMGGGTWAYNGYEARTQAEKFFDANIQANPYGANTVTKAFTENAGKVTGTASAVLPMTIMRIFGRTTETLAVTCDAEMRLPNTDVMFVLDVTGSMASKAVSTDTQTKIEALHSAVKCFYETVARLDTTENCVGGAPSGGTGNTVQVRFGFVPYSVNVNVGKLLPLDFIADRWSYQSREPLYRKEQQTTWTDGTPTLVSGVQGTESTGNWSTQNTISGQANQTPAQDQTWCAGLVPENTEWAATGTEGSRQNVQTTTQGTTRVTTWYTNQAGARYEYRYQWTNTSSNPRRCQIQRRTVTSTLRRNYSQTDTGTTVEVDVFDRYRYAFLEKDVSALKDRASNTWNSSFVTNTGNNGAAATIGWDGCIEERPTVRQATYSPIPSGAKDLDIDLVPSTSDSTTQWGPMLRGLIYTRRGSQSNWDLAPVETPSNYGNSSSYSCPPEARLLQRWDTASTFETYVDNLLPTSNTYHDIGLLWGARFISPTGIFRAQNQFTPQGAEIERHLIFMTDGEACTENYNYTAYGVAWFDRRQTDEGSVPTDGCLTTGTITQQVNARTAALCTAVKNKNITLWVIWFGTSNSTIEDMLENCATSGRFFTARNSTDLQTTFRSIADQISQLRLTK</sequence>
<dbReference type="AlphaFoldDB" id="A0A9X2HJ38"/>
<comment type="caution">
    <text evidence="2">The sequence shown here is derived from an EMBL/GenBank/DDBJ whole genome shotgun (WGS) entry which is preliminary data.</text>
</comment>
<reference evidence="2" key="1">
    <citation type="submission" date="2022-05" db="EMBL/GenBank/DDBJ databases">
        <title>Sphingomonas sp. strain MG17 Genome sequencing and assembly.</title>
        <authorList>
            <person name="Kim I."/>
        </authorList>
    </citation>
    <scope>NUCLEOTIDE SEQUENCE</scope>
    <source>
        <strain evidence="2">MG17</strain>
    </source>
</reference>
<dbReference type="InterPro" id="IPR036465">
    <property type="entry name" value="vWFA_dom_sf"/>
</dbReference>
<accession>A0A9X2HJ38</accession>
<dbReference type="EMBL" id="JAMLDX010000012">
    <property type="protein sequence ID" value="MCP3731783.1"/>
    <property type="molecule type" value="Genomic_DNA"/>
</dbReference>
<dbReference type="Proteomes" id="UP001139451">
    <property type="component" value="Unassembled WGS sequence"/>
</dbReference>
<dbReference type="Gene3D" id="3.40.50.410">
    <property type="entry name" value="von Willebrand factor, type A domain"/>
    <property type="match status" value="2"/>
</dbReference>